<proteinExistence type="predicted"/>
<protein>
    <submittedName>
        <fullName evidence="1">Uncharacterized protein</fullName>
    </submittedName>
</protein>
<organism evidence="1 2">
    <name type="scientific">Caerostris extrusa</name>
    <name type="common">Bark spider</name>
    <name type="synonym">Caerostris bankana</name>
    <dbReference type="NCBI Taxonomy" id="172846"/>
    <lineage>
        <taxon>Eukaryota</taxon>
        <taxon>Metazoa</taxon>
        <taxon>Ecdysozoa</taxon>
        <taxon>Arthropoda</taxon>
        <taxon>Chelicerata</taxon>
        <taxon>Arachnida</taxon>
        <taxon>Araneae</taxon>
        <taxon>Araneomorphae</taxon>
        <taxon>Entelegynae</taxon>
        <taxon>Araneoidea</taxon>
        <taxon>Araneidae</taxon>
        <taxon>Caerostris</taxon>
    </lineage>
</organism>
<dbReference type="EMBL" id="BPLR01000319">
    <property type="protein sequence ID" value="GIY93870.1"/>
    <property type="molecule type" value="Genomic_DNA"/>
</dbReference>
<dbReference type="AlphaFoldDB" id="A0AAV4XIW2"/>
<gene>
    <name evidence="1" type="ORF">CEXT_245141</name>
</gene>
<keyword evidence="2" id="KW-1185">Reference proteome</keyword>
<accession>A0AAV4XIW2</accession>
<evidence type="ECO:0000313" key="1">
    <source>
        <dbReference type="EMBL" id="GIY93870.1"/>
    </source>
</evidence>
<dbReference type="Proteomes" id="UP001054945">
    <property type="component" value="Unassembled WGS sequence"/>
</dbReference>
<name>A0AAV4XIW2_CAEEX</name>
<comment type="caution">
    <text evidence="1">The sequence shown here is derived from an EMBL/GenBank/DDBJ whole genome shotgun (WGS) entry which is preliminary data.</text>
</comment>
<reference evidence="1 2" key="1">
    <citation type="submission" date="2021-06" db="EMBL/GenBank/DDBJ databases">
        <title>Caerostris extrusa draft genome.</title>
        <authorList>
            <person name="Kono N."/>
            <person name="Arakawa K."/>
        </authorList>
    </citation>
    <scope>NUCLEOTIDE SEQUENCE [LARGE SCALE GENOMIC DNA]</scope>
</reference>
<evidence type="ECO:0000313" key="2">
    <source>
        <dbReference type="Proteomes" id="UP001054945"/>
    </source>
</evidence>
<sequence>MYVCDELRNKKFMANPDLKRKKVILKLEEGEEKESDALKILVFEVIQRWKMSVAPSVTEAKAKVFGLTPCVILPSLSALPHKSFLCL</sequence>